<keyword evidence="2 7" id="KW-0813">Transport</keyword>
<dbReference type="InterPro" id="IPR025966">
    <property type="entry name" value="OppC_N"/>
</dbReference>
<feature type="transmembrane region" description="Helical" evidence="7">
    <location>
        <begin position="108"/>
        <end position="126"/>
    </location>
</feature>
<sequence>MKKLWKDTTALASLIIFGCIAALALLAPVITPFKYDEIVDAPLLGASVAHLLGTDEIGRDIFTRIVYAGRVSLIVGICSTLIAMVGGVVLGLISGYYGGKIDTLISRFLDGLLAFPSIILALAVMAVLGPDIYNAMLAIGIVSIPIFARITRSSVLTLKGREFVEASRSMGAGDGRIMFGVILPNCLSPLLVQISLTFASAVLTEAALSFLGLGVQPPTPSWGSMLNAGRSFLSQAPLYSIISGAAVFLTVLCLNVLGDSLRDLLDPREAKKRA</sequence>
<dbReference type="AlphaFoldDB" id="A0A5C4T9L4"/>
<dbReference type="InterPro" id="IPR000515">
    <property type="entry name" value="MetI-like"/>
</dbReference>
<keyword evidence="5 7" id="KW-1133">Transmembrane helix</keyword>
<protein>
    <submittedName>
        <fullName evidence="9">ABC transporter permease</fullName>
    </submittedName>
</protein>
<organism evidence="9 10">
    <name type="scientific">Paenibacillus hemerocallicola</name>
    <dbReference type="NCBI Taxonomy" id="1172614"/>
    <lineage>
        <taxon>Bacteria</taxon>
        <taxon>Bacillati</taxon>
        <taxon>Bacillota</taxon>
        <taxon>Bacilli</taxon>
        <taxon>Bacillales</taxon>
        <taxon>Paenibacillaceae</taxon>
        <taxon>Paenibacillus</taxon>
    </lineage>
</organism>
<evidence type="ECO:0000256" key="6">
    <source>
        <dbReference type="ARBA" id="ARBA00023136"/>
    </source>
</evidence>
<reference evidence="9 10" key="1">
    <citation type="submission" date="2019-05" db="EMBL/GenBank/DDBJ databases">
        <title>We sequenced the genome of Paenibacillus hemerocallicola KCTC 33185 for further insight into its adaptation and study the phylogeny of Paenibacillus.</title>
        <authorList>
            <person name="Narsing Rao M.P."/>
        </authorList>
    </citation>
    <scope>NUCLEOTIDE SEQUENCE [LARGE SCALE GENOMIC DNA]</scope>
    <source>
        <strain evidence="9 10">KCTC 33185</strain>
    </source>
</reference>
<keyword evidence="3" id="KW-1003">Cell membrane</keyword>
<dbReference type="PROSITE" id="PS51257">
    <property type="entry name" value="PROKAR_LIPOPROTEIN"/>
    <property type="match status" value="1"/>
</dbReference>
<comment type="similarity">
    <text evidence="7">Belongs to the binding-protein-dependent transport system permease family.</text>
</comment>
<dbReference type="OrthoDB" id="9797472at2"/>
<accession>A0A5C4T9L4</accession>
<gene>
    <name evidence="9" type="ORF">FE784_16975</name>
</gene>
<comment type="caution">
    <text evidence="9">The sequence shown here is derived from an EMBL/GenBank/DDBJ whole genome shotgun (WGS) entry which is preliminary data.</text>
</comment>
<name>A0A5C4T9L4_9BACL</name>
<evidence type="ECO:0000313" key="10">
    <source>
        <dbReference type="Proteomes" id="UP000307943"/>
    </source>
</evidence>
<evidence type="ECO:0000256" key="7">
    <source>
        <dbReference type="RuleBase" id="RU363032"/>
    </source>
</evidence>
<dbReference type="PANTHER" id="PTHR43386:SF25">
    <property type="entry name" value="PEPTIDE ABC TRANSPORTER PERMEASE PROTEIN"/>
    <property type="match status" value="1"/>
</dbReference>
<feature type="transmembrane region" description="Helical" evidence="7">
    <location>
        <begin position="132"/>
        <end position="151"/>
    </location>
</feature>
<dbReference type="Pfam" id="PF00528">
    <property type="entry name" value="BPD_transp_1"/>
    <property type="match status" value="1"/>
</dbReference>
<keyword evidence="6 7" id="KW-0472">Membrane</keyword>
<dbReference type="Proteomes" id="UP000307943">
    <property type="component" value="Unassembled WGS sequence"/>
</dbReference>
<keyword evidence="10" id="KW-1185">Reference proteome</keyword>
<dbReference type="Pfam" id="PF12911">
    <property type="entry name" value="OppC_N"/>
    <property type="match status" value="1"/>
</dbReference>
<evidence type="ECO:0000256" key="2">
    <source>
        <dbReference type="ARBA" id="ARBA00022448"/>
    </source>
</evidence>
<feature type="domain" description="ABC transmembrane type-1" evidence="8">
    <location>
        <begin position="69"/>
        <end position="258"/>
    </location>
</feature>
<comment type="subcellular location">
    <subcellularLocation>
        <location evidence="1 7">Cell membrane</location>
        <topology evidence="1 7">Multi-pass membrane protein</topology>
    </subcellularLocation>
</comment>
<dbReference type="SUPFAM" id="SSF161098">
    <property type="entry name" value="MetI-like"/>
    <property type="match status" value="1"/>
</dbReference>
<dbReference type="PROSITE" id="PS50928">
    <property type="entry name" value="ABC_TM1"/>
    <property type="match status" value="1"/>
</dbReference>
<dbReference type="PANTHER" id="PTHR43386">
    <property type="entry name" value="OLIGOPEPTIDE TRANSPORT SYSTEM PERMEASE PROTEIN APPC"/>
    <property type="match status" value="1"/>
</dbReference>
<evidence type="ECO:0000256" key="4">
    <source>
        <dbReference type="ARBA" id="ARBA00022692"/>
    </source>
</evidence>
<feature type="transmembrane region" description="Helical" evidence="7">
    <location>
        <begin position="73"/>
        <end position="96"/>
    </location>
</feature>
<evidence type="ECO:0000313" key="9">
    <source>
        <dbReference type="EMBL" id="TNJ65079.1"/>
    </source>
</evidence>
<keyword evidence="4 7" id="KW-0812">Transmembrane</keyword>
<dbReference type="InterPro" id="IPR035906">
    <property type="entry name" value="MetI-like_sf"/>
</dbReference>
<dbReference type="GO" id="GO:0005886">
    <property type="term" value="C:plasma membrane"/>
    <property type="evidence" value="ECO:0007669"/>
    <property type="project" value="UniProtKB-SubCell"/>
</dbReference>
<feature type="transmembrane region" description="Helical" evidence="7">
    <location>
        <begin position="236"/>
        <end position="258"/>
    </location>
</feature>
<evidence type="ECO:0000256" key="5">
    <source>
        <dbReference type="ARBA" id="ARBA00022989"/>
    </source>
</evidence>
<dbReference type="EMBL" id="VDCQ01000022">
    <property type="protein sequence ID" value="TNJ65079.1"/>
    <property type="molecule type" value="Genomic_DNA"/>
</dbReference>
<proteinExistence type="inferred from homology"/>
<dbReference type="Gene3D" id="1.10.3720.10">
    <property type="entry name" value="MetI-like"/>
    <property type="match status" value="1"/>
</dbReference>
<evidence type="ECO:0000259" key="8">
    <source>
        <dbReference type="PROSITE" id="PS50928"/>
    </source>
</evidence>
<dbReference type="CDD" id="cd06261">
    <property type="entry name" value="TM_PBP2"/>
    <property type="match status" value="1"/>
</dbReference>
<dbReference type="GO" id="GO:0055085">
    <property type="term" value="P:transmembrane transport"/>
    <property type="evidence" value="ECO:0007669"/>
    <property type="project" value="InterPro"/>
</dbReference>
<dbReference type="InterPro" id="IPR050366">
    <property type="entry name" value="BP-dependent_transpt_permease"/>
</dbReference>
<evidence type="ECO:0000256" key="3">
    <source>
        <dbReference type="ARBA" id="ARBA00022475"/>
    </source>
</evidence>
<dbReference type="RefSeq" id="WP_139603419.1">
    <property type="nucleotide sequence ID" value="NZ_VDCQ01000022.1"/>
</dbReference>
<evidence type="ECO:0000256" key="1">
    <source>
        <dbReference type="ARBA" id="ARBA00004651"/>
    </source>
</evidence>